<dbReference type="Gene3D" id="1.10.3720.10">
    <property type="entry name" value="MetI-like"/>
    <property type="match status" value="1"/>
</dbReference>
<feature type="transmembrane region" description="Helical" evidence="7">
    <location>
        <begin position="122"/>
        <end position="143"/>
    </location>
</feature>
<evidence type="ECO:0000256" key="7">
    <source>
        <dbReference type="RuleBase" id="RU363032"/>
    </source>
</evidence>
<dbReference type="PROSITE" id="PS50928">
    <property type="entry name" value="ABC_TM1"/>
    <property type="match status" value="1"/>
</dbReference>
<feature type="transmembrane region" description="Helical" evidence="7">
    <location>
        <begin position="199"/>
        <end position="221"/>
    </location>
</feature>
<protein>
    <submittedName>
        <fullName evidence="9">Sugar permease of ABC transporter system</fullName>
    </submittedName>
</protein>
<evidence type="ECO:0000259" key="8">
    <source>
        <dbReference type="PROSITE" id="PS50928"/>
    </source>
</evidence>
<dbReference type="Pfam" id="PF00528">
    <property type="entry name" value="BPD_transp_1"/>
    <property type="match status" value="1"/>
</dbReference>
<evidence type="ECO:0000313" key="10">
    <source>
        <dbReference type="Proteomes" id="UP000008702"/>
    </source>
</evidence>
<feature type="transmembrane region" description="Helical" evidence="7">
    <location>
        <begin position="256"/>
        <end position="280"/>
    </location>
</feature>
<evidence type="ECO:0000256" key="1">
    <source>
        <dbReference type="ARBA" id="ARBA00004651"/>
    </source>
</evidence>
<gene>
    <name evidence="9" type="ordered locus">BAD_0155</name>
</gene>
<feature type="transmembrane region" description="Helical" evidence="7">
    <location>
        <begin position="91"/>
        <end position="110"/>
    </location>
</feature>
<comment type="subcellular location">
    <subcellularLocation>
        <location evidence="1 7">Cell membrane</location>
        <topology evidence="1 7">Multi-pass membrane protein</topology>
    </subcellularLocation>
</comment>
<dbReference type="GO" id="GO:0055085">
    <property type="term" value="P:transmembrane transport"/>
    <property type="evidence" value="ECO:0007669"/>
    <property type="project" value="InterPro"/>
</dbReference>
<evidence type="ECO:0000256" key="3">
    <source>
        <dbReference type="ARBA" id="ARBA00022475"/>
    </source>
</evidence>
<reference evidence="9 10" key="1">
    <citation type="submission" date="2006-12" db="EMBL/GenBank/DDBJ databases">
        <title>Bifidobacterium adolescentis complete genome sequence.</title>
        <authorList>
            <person name="Suzuki T."/>
            <person name="Tsuda Y."/>
            <person name="Kanou N."/>
            <person name="Inoue T."/>
            <person name="Kumazaki K."/>
            <person name="Nagano S."/>
            <person name="Hirai S."/>
            <person name="Tanaka K."/>
            <person name="Watanabe K."/>
        </authorList>
    </citation>
    <scope>NUCLEOTIDE SEQUENCE [LARGE SCALE GENOMIC DNA]</scope>
    <source>
        <strain evidence="10">ATCC 15703 / DSM 20083 / NCTC 11814 / E194a</strain>
    </source>
</reference>
<keyword evidence="3" id="KW-1003">Cell membrane</keyword>
<dbReference type="HOGENOM" id="CLU_016047_1_2_11"/>
<dbReference type="STRING" id="367928.BAD_0155"/>
<dbReference type="GO" id="GO:0005886">
    <property type="term" value="C:plasma membrane"/>
    <property type="evidence" value="ECO:0007669"/>
    <property type="project" value="UniProtKB-SubCell"/>
</dbReference>
<dbReference type="PANTHER" id="PTHR43744">
    <property type="entry name" value="ABC TRANSPORTER PERMEASE PROTEIN MG189-RELATED-RELATED"/>
    <property type="match status" value="1"/>
</dbReference>
<keyword evidence="6 7" id="KW-0472">Membrane</keyword>
<dbReference type="RefSeq" id="WP_011742692.1">
    <property type="nucleotide sequence ID" value="NC_008618.1"/>
</dbReference>
<keyword evidence="5 7" id="KW-1133">Transmembrane helix</keyword>
<dbReference type="SUPFAM" id="SSF161098">
    <property type="entry name" value="MetI-like"/>
    <property type="match status" value="1"/>
</dbReference>
<sequence>MKKGSVVSASHNSSRYITPRVLLGRVGVYILLILTSLITVFPFFVCLVTSFAPSKEVNAWPPKLIPSSLTLDNYVQLFNRIPVGTQFRNSVIFAGFVTLFSVAFDALAAYALSRLDFRGRNVLLFVLIASMMVPYQALLIPTYKMLSSMGLIGNYNMVAMILPRAADVAGIFLLRQFFISLPRDLDNAARIDGANEFRVFWSIVLPNAKQGLFTLALFNFMNNWNDLLWPLIMTSKSDDRTLIAGLSLLNGSVGGAIPYGIMMAGAVIAAIPLVIIFAFVQKQFVEGVAMSGMKG</sequence>
<name>A0ZZQ3_BIFAA</name>
<dbReference type="EMBL" id="AP009256">
    <property type="protein sequence ID" value="BAF38936.1"/>
    <property type="molecule type" value="Genomic_DNA"/>
</dbReference>
<dbReference type="KEGG" id="bad:BAD_0155"/>
<dbReference type="GeneID" id="4556023"/>
<feature type="transmembrane region" description="Helical" evidence="7">
    <location>
        <begin position="21"/>
        <end position="52"/>
    </location>
</feature>
<organism evidence="9 10">
    <name type="scientific">Bifidobacterium adolescentis (strain ATCC 15703 / DSM 20083 / NCTC 11814 / E194a)</name>
    <dbReference type="NCBI Taxonomy" id="367928"/>
    <lineage>
        <taxon>Bacteria</taxon>
        <taxon>Bacillati</taxon>
        <taxon>Actinomycetota</taxon>
        <taxon>Actinomycetes</taxon>
        <taxon>Bifidobacteriales</taxon>
        <taxon>Bifidobacteriaceae</taxon>
        <taxon>Bifidobacterium</taxon>
    </lineage>
</organism>
<accession>A0ZZQ3</accession>
<comment type="similarity">
    <text evidence="7">Belongs to the binding-protein-dependent transport system permease family.</text>
</comment>
<evidence type="ECO:0000256" key="2">
    <source>
        <dbReference type="ARBA" id="ARBA00022448"/>
    </source>
</evidence>
<dbReference type="AlphaFoldDB" id="A0ZZQ3"/>
<evidence type="ECO:0000256" key="5">
    <source>
        <dbReference type="ARBA" id="ARBA00022989"/>
    </source>
</evidence>
<feature type="domain" description="ABC transmembrane type-1" evidence="8">
    <location>
        <begin position="87"/>
        <end position="280"/>
    </location>
</feature>
<proteinExistence type="inferred from homology"/>
<keyword evidence="4 7" id="KW-0812">Transmembrane</keyword>
<evidence type="ECO:0000313" key="9">
    <source>
        <dbReference type="EMBL" id="BAF38936.1"/>
    </source>
</evidence>
<feature type="transmembrane region" description="Helical" evidence="7">
    <location>
        <begin position="155"/>
        <end position="178"/>
    </location>
</feature>
<dbReference type="Proteomes" id="UP000008702">
    <property type="component" value="Chromosome"/>
</dbReference>
<evidence type="ECO:0000256" key="6">
    <source>
        <dbReference type="ARBA" id="ARBA00023136"/>
    </source>
</evidence>
<dbReference type="CDD" id="cd06261">
    <property type="entry name" value="TM_PBP2"/>
    <property type="match status" value="1"/>
</dbReference>
<evidence type="ECO:0000256" key="4">
    <source>
        <dbReference type="ARBA" id="ARBA00022692"/>
    </source>
</evidence>
<dbReference type="InterPro" id="IPR000515">
    <property type="entry name" value="MetI-like"/>
</dbReference>
<dbReference type="PANTHER" id="PTHR43744:SF12">
    <property type="entry name" value="ABC TRANSPORTER PERMEASE PROTEIN MG189-RELATED"/>
    <property type="match status" value="1"/>
</dbReference>
<keyword evidence="10" id="KW-1185">Reference proteome</keyword>
<dbReference type="InterPro" id="IPR035906">
    <property type="entry name" value="MetI-like_sf"/>
</dbReference>
<keyword evidence="2 7" id="KW-0813">Transport</keyword>